<reference evidence="1" key="1">
    <citation type="submission" date="2020-11" db="EMBL/GenBank/DDBJ databases">
        <authorList>
            <consortium name="DOE Joint Genome Institute"/>
            <person name="Ahrendt S."/>
            <person name="Riley R."/>
            <person name="Andreopoulos W."/>
            <person name="Labutti K."/>
            <person name="Pangilinan J."/>
            <person name="Ruiz-Duenas F.J."/>
            <person name="Barrasa J.M."/>
            <person name="Sanchez-Garcia M."/>
            <person name="Camarero S."/>
            <person name="Miyauchi S."/>
            <person name="Serrano A."/>
            <person name="Linde D."/>
            <person name="Babiker R."/>
            <person name="Drula E."/>
            <person name="Ayuso-Fernandez I."/>
            <person name="Pacheco R."/>
            <person name="Padilla G."/>
            <person name="Ferreira P."/>
            <person name="Barriuso J."/>
            <person name="Kellner H."/>
            <person name="Castanera R."/>
            <person name="Alfaro M."/>
            <person name="Ramirez L."/>
            <person name="Pisabarro A.G."/>
            <person name="Kuo A."/>
            <person name="Tritt A."/>
            <person name="Lipzen A."/>
            <person name="He G."/>
            <person name="Yan M."/>
            <person name="Ng V."/>
            <person name="Cullen D."/>
            <person name="Martin F."/>
            <person name="Rosso M.-N."/>
            <person name="Henrissat B."/>
            <person name="Hibbett D."/>
            <person name="Martinez A.T."/>
            <person name="Grigoriev I.V."/>
        </authorList>
    </citation>
    <scope>NUCLEOTIDE SEQUENCE</scope>
    <source>
        <strain evidence="1">AH 40177</strain>
    </source>
</reference>
<name>A0A9P5PJV4_9AGAR</name>
<dbReference type="Proteomes" id="UP000772434">
    <property type="component" value="Unassembled WGS sequence"/>
</dbReference>
<feature type="non-terminal residue" evidence="1">
    <location>
        <position position="181"/>
    </location>
</feature>
<dbReference type="OrthoDB" id="2758521at2759"/>
<dbReference type="AlphaFoldDB" id="A0A9P5PJV4"/>
<dbReference type="Gene3D" id="2.60.120.260">
    <property type="entry name" value="Galactose-binding domain-like"/>
    <property type="match status" value="1"/>
</dbReference>
<dbReference type="EMBL" id="JADNRY010000121">
    <property type="protein sequence ID" value="KAF9064554.1"/>
    <property type="molecule type" value="Genomic_DNA"/>
</dbReference>
<proteinExistence type="predicted"/>
<evidence type="ECO:0000313" key="2">
    <source>
        <dbReference type="Proteomes" id="UP000772434"/>
    </source>
</evidence>
<organism evidence="1 2">
    <name type="scientific">Rhodocollybia butyracea</name>
    <dbReference type="NCBI Taxonomy" id="206335"/>
    <lineage>
        <taxon>Eukaryota</taxon>
        <taxon>Fungi</taxon>
        <taxon>Dikarya</taxon>
        <taxon>Basidiomycota</taxon>
        <taxon>Agaricomycotina</taxon>
        <taxon>Agaricomycetes</taxon>
        <taxon>Agaricomycetidae</taxon>
        <taxon>Agaricales</taxon>
        <taxon>Marasmiineae</taxon>
        <taxon>Omphalotaceae</taxon>
        <taxon>Rhodocollybia</taxon>
    </lineage>
</organism>
<evidence type="ECO:0000313" key="1">
    <source>
        <dbReference type="EMBL" id="KAF9064554.1"/>
    </source>
</evidence>
<protein>
    <submittedName>
        <fullName evidence="1">Uncharacterized protein</fullName>
    </submittedName>
</protein>
<comment type="caution">
    <text evidence="1">The sequence shown here is derived from an EMBL/GenBank/DDBJ whole genome shotgun (WGS) entry which is preliminary data.</text>
</comment>
<sequence>LLFIVCLGDQLSAASRLVNQTIDDTYGDPSTGLMVQYTPSSNSQGGLYWINNEQCDTTLGSCRINPSTNSAFDHTWTQTTYFSDIQNISVGFTFNGTAIYVYLIVTNEPLSSGLVSNVFCDFRLDGEIVGHFSHLIDNSSDVQFNVSAFNRIDLDPGNHEMLIETTGNQSSFIIFDYALYT</sequence>
<accession>A0A9P5PJV4</accession>
<gene>
    <name evidence="1" type="ORF">BDP27DRAFT_1230378</name>
</gene>
<keyword evidence="2" id="KW-1185">Reference proteome</keyword>